<dbReference type="KEGG" id="apln:108742635"/>
<dbReference type="Pfam" id="PF09739">
    <property type="entry name" value="MCM_bind"/>
    <property type="match status" value="1"/>
</dbReference>
<evidence type="ECO:0000256" key="2">
    <source>
        <dbReference type="ARBA" id="ARBA00007925"/>
    </source>
</evidence>
<dbReference type="FunCoup" id="A0A1W4XKV9">
    <property type="interactions" value="2255"/>
</dbReference>
<evidence type="ECO:0000256" key="4">
    <source>
        <dbReference type="ARBA" id="ARBA00023242"/>
    </source>
</evidence>
<evidence type="ECO:0000313" key="6">
    <source>
        <dbReference type="Proteomes" id="UP000192223"/>
    </source>
</evidence>
<dbReference type="STRING" id="224129.A0A1W4XKV9"/>
<dbReference type="InterPro" id="IPR019140">
    <property type="entry name" value="MCM_complex-bd"/>
</dbReference>
<dbReference type="InParanoid" id="A0A1W4XKV9"/>
<keyword evidence="4" id="KW-0539">Nucleus</keyword>
<evidence type="ECO:0000256" key="1">
    <source>
        <dbReference type="ARBA" id="ARBA00004123"/>
    </source>
</evidence>
<evidence type="ECO:0000256" key="5">
    <source>
        <dbReference type="SAM" id="MobiDB-lite"/>
    </source>
</evidence>
<comment type="subcellular location">
    <subcellularLocation>
        <location evidence="1">Nucleus</location>
    </subcellularLocation>
</comment>
<dbReference type="GeneID" id="108742635"/>
<sequence>MSVNIDISQWTPEYFNDNESECLNHLLQDAVWNTIPLVNIQNSHYFQDMRLVRFRGMIQDMHDPEFYFEKIEISKVGTDETCMRNGKYVDVIQSQENESILTDSSKNVTKERSTYVVISIPGLNPWAEALENQNSTKEISKGDFASKSVKRTLEVEEMMEVDPSTSTKRVEDKAKKLCSPESNKPKNDSNEIPQDILLNYPIPKRAGKTCLLKIYNDSETLKLNEMIEFVGFLSTHPMLSEFDKNEFENDMEVQVHHPPASLIPRIHCVSWKKLQHSNPMLHDSVIGFDDKNMYEAKKELLLVLTSLLLGDELAAEYLICHLISKIYMRADLLALGKFSLNISNVPIKRRPEYVKELYSILELFLPKSHYLEMSISNINEAKLIPKKNYDYNRLNSGLLQLSPNTHLVVDETLLTTGQLNSTGVHNVRALSNVIRNQKTEYDFVYYQMEYECDIPILILSEEKSLLPSDFQIPLQPADDQIEIFPETVDAIKKYLKPEILNKIRIYLTNARHNSDKYELPQGAQEVIEEEFIQMRKAKKASADDLHNLLVLARLKCLSDGKTRFDDECWKEVCQMENIRKERIEALKNTN</sequence>
<dbReference type="RefSeq" id="XP_018333407.1">
    <property type="nucleotide sequence ID" value="XM_018477905.2"/>
</dbReference>
<organism evidence="6 7">
    <name type="scientific">Agrilus planipennis</name>
    <name type="common">Emerald ash borer</name>
    <name type="synonym">Agrilus marcopoli</name>
    <dbReference type="NCBI Taxonomy" id="224129"/>
    <lineage>
        <taxon>Eukaryota</taxon>
        <taxon>Metazoa</taxon>
        <taxon>Ecdysozoa</taxon>
        <taxon>Arthropoda</taxon>
        <taxon>Hexapoda</taxon>
        <taxon>Insecta</taxon>
        <taxon>Pterygota</taxon>
        <taxon>Neoptera</taxon>
        <taxon>Endopterygota</taxon>
        <taxon>Coleoptera</taxon>
        <taxon>Polyphaga</taxon>
        <taxon>Elateriformia</taxon>
        <taxon>Buprestoidea</taxon>
        <taxon>Buprestidae</taxon>
        <taxon>Agrilinae</taxon>
        <taxon>Agrilus</taxon>
    </lineage>
</organism>
<dbReference type="PANTHER" id="PTHR13489">
    <property type="entry name" value="MINI-CHROMOSOME MAINTENANCE COMPLEX-BINDING PROTEIN"/>
    <property type="match status" value="1"/>
</dbReference>
<dbReference type="GO" id="GO:0006261">
    <property type="term" value="P:DNA-templated DNA replication"/>
    <property type="evidence" value="ECO:0007669"/>
    <property type="project" value="TreeGrafter"/>
</dbReference>
<dbReference type="PANTHER" id="PTHR13489:SF0">
    <property type="entry name" value="MINI-CHROMOSOME MAINTENANCE COMPLEX-BINDING PROTEIN"/>
    <property type="match status" value="1"/>
</dbReference>
<name>A0A1W4XKV9_AGRPL</name>
<dbReference type="Proteomes" id="UP000192223">
    <property type="component" value="Unplaced"/>
</dbReference>
<evidence type="ECO:0000256" key="3">
    <source>
        <dbReference type="ARBA" id="ARBA00015405"/>
    </source>
</evidence>
<keyword evidence="6" id="KW-1185">Reference proteome</keyword>
<proteinExistence type="inferred from homology"/>
<evidence type="ECO:0000313" key="7">
    <source>
        <dbReference type="RefSeq" id="XP_018333407.1"/>
    </source>
</evidence>
<feature type="region of interest" description="Disordered" evidence="5">
    <location>
        <begin position="163"/>
        <end position="192"/>
    </location>
</feature>
<dbReference type="OrthoDB" id="329666at2759"/>
<dbReference type="GO" id="GO:0003682">
    <property type="term" value="F:chromatin binding"/>
    <property type="evidence" value="ECO:0007669"/>
    <property type="project" value="TreeGrafter"/>
</dbReference>
<dbReference type="GO" id="GO:0005634">
    <property type="term" value="C:nucleus"/>
    <property type="evidence" value="ECO:0007669"/>
    <property type="project" value="UniProtKB-SubCell"/>
</dbReference>
<protein>
    <recommendedName>
        <fullName evidence="3">Mini-chromosome maintenance complex-binding protein</fullName>
    </recommendedName>
</protein>
<dbReference type="AlphaFoldDB" id="A0A1W4XKV9"/>
<reference evidence="7" key="1">
    <citation type="submission" date="2025-08" db="UniProtKB">
        <authorList>
            <consortium name="RefSeq"/>
        </authorList>
    </citation>
    <scope>IDENTIFICATION</scope>
    <source>
        <tissue evidence="7">Entire body</tissue>
    </source>
</reference>
<gene>
    <name evidence="7" type="primary">LOC108742635</name>
</gene>
<accession>A0A1W4XKV9</accession>
<comment type="similarity">
    <text evidence="2">Belongs to the MCMBP family.</text>
</comment>